<dbReference type="FunFam" id="1.20.1640.10:FF:000001">
    <property type="entry name" value="Efflux pump membrane transporter"/>
    <property type="match status" value="1"/>
</dbReference>
<dbReference type="Gene3D" id="3.30.70.1430">
    <property type="entry name" value="Multidrug efflux transporter AcrB pore domain"/>
    <property type="match status" value="2"/>
</dbReference>
<dbReference type="PANTHER" id="PTHR32063:SF13">
    <property type="entry name" value="MULTIDRUG EFFLUX PUMP SUBUNIT ACRB-RELATED"/>
    <property type="match status" value="1"/>
</dbReference>
<reference evidence="12" key="2">
    <citation type="submission" date="2023-03" db="EMBL/GenBank/DDBJ databases">
        <title>Synergistic degradation of erythromycin by symbiotic bacteria Ery-6A and Ery-6B and application in simulated water remediation.</title>
        <authorList>
            <person name="Xu S."/>
        </authorList>
    </citation>
    <scope>NUCLEOTIDE SEQUENCE</scope>
    <source>
        <strain evidence="12">Ery-6A</strain>
    </source>
</reference>
<dbReference type="Pfam" id="PF00873">
    <property type="entry name" value="ACR_tran"/>
    <property type="match status" value="1"/>
</dbReference>
<dbReference type="PRINTS" id="PR00702">
    <property type="entry name" value="ACRIFLAVINRP"/>
</dbReference>
<comment type="subcellular location">
    <subcellularLocation>
        <location evidence="1 9">Cell inner membrane</location>
        <topology evidence="1 9">Multi-pass membrane protein</topology>
    </subcellularLocation>
</comment>
<dbReference type="PANTHER" id="PTHR32063">
    <property type="match status" value="1"/>
</dbReference>
<evidence type="ECO:0000256" key="5">
    <source>
        <dbReference type="ARBA" id="ARBA00022519"/>
    </source>
</evidence>
<feature type="transmembrane region" description="Helical" evidence="9">
    <location>
        <begin position="551"/>
        <end position="569"/>
    </location>
</feature>
<dbReference type="FunFam" id="3.30.2090.10:FF:000002">
    <property type="entry name" value="Efflux pump membrane transporter"/>
    <property type="match status" value="1"/>
</dbReference>
<comment type="caution">
    <text evidence="9">Lacks conserved residue(s) required for the propagation of feature annotation.</text>
</comment>
<evidence type="ECO:0000256" key="9">
    <source>
        <dbReference type="RuleBase" id="RU364070"/>
    </source>
</evidence>
<keyword evidence="3 9" id="KW-0813">Transport</keyword>
<dbReference type="AlphaFoldDB" id="A0AAX3SFN1"/>
<evidence type="ECO:0000256" key="6">
    <source>
        <dbReference type="ARBA" id="ARBA00022692"/>
    </source>
</evidence>
<keyword evidence="7 9" id="KW-1133">Transmembrane helix</keyword>
<dbReference type="RefSeq" id="WP_017407320.1">
    <property type="nucleotide sequence ID" value="NZ_CBCSDN010000023.1"/>
</dbReference>
<feature type="transmembrane region" description="Helical" evidence="9">
    <location>
        <begin position="438"/>
        <end position="460"/>
    </location>
</feature>
<dbReference type="FunFam" id="3.30.2090.10:FF:000001">
    <property type="entry name" value="Efflux pump membrane transporter"/>
    <property type="match status" value="1"/>
</dbReference>
<dbReference type="Gene3D" id="1.20.1640.10">
    <property type="entry name" value="Multidrug efflux transporter AcrB transmembrane domain"/>
    <property type="match status" value="2"/>
</dbReference>
<evidence type="ECO:0000313" key="11">
    <source>
        <dbReference type="EMBL" id="AOV00312.1"/>
    </source>
</evidence>
<feature type="transmembrane region" description="Helical" evidence="9">
    <location>
        <begin position="366"/>
        <end position="390"/>
    </location>
</feature>
<comment type="similarity">
    <text evidence="2 9">Belongs to the resistance-nodulation-cell division (RND) (TC 2.A.6) family.</text>
</comment>
<dbReference type="NCBIfam" id="TIGR00915">
    <property type="entry name" value="2A0602"/>
    <property type="match status" value="1"/>
</dbReference>
<evidence type="ECO:0000313" key="14">
    <source>
        <dbReference type="Proteomes" id="UP001219066"/>
    </source>
</evidence>
<evidence type="ECO:0000256" key="4">
    <source>
        <dbReference type="ARBA" id="ARBA00022475"/>
    </source>
</evidence>
<dbReference type="GO" id="GO:0005886">
    <property type="term" value="C:plasma membrane"/>
    <property type="evidence" value="ECO:0007669"/>
    <property type="project" value="UniProtKB-SubCell"/>
</dbReference>
<gene>
    <name evidence="11" type="ORF">BI380_02525</name>
    <name evidence="12" type="ORF">PYR84_17900</name>
</gene>
<feature type="transmembrane region" description="Helical" evidence="9">
    <location>
        <begin position="340"/>
        <end position="359"/>
    </location>
</feature>
<feature type="transmembrane region" description="Helical" evidence="9">
    <location>
        <begin position="929"/>
        <end position="954"/>
    </location>
</feature>
<dbReference type="EMBL" id="CP017420">
    <property type="protein sequence ID" value="AOV00312.1"/>
    <property type="molecule type" value="Genomic_DNA"/>
</dbReference>
<dbReference type="EMBL" id="CP120956">
    <property type="protein sequence ID" value="WFF78810.1"/>
    <property type="molecule type" value="Genomic_DNA"/>
</dbReference>
<dbReference type="Proteomes" id="UP000095607">
    <property type="component" value="Chromosome"/>
</dbReference>
<keyword evidence="8 9" id="KW-0472">Membrane</keyword>
<dbReference type="KEGG" id="dts:BI380_02525"/>
<feature type="region of interest" description="Disordered" evidence="10">
    <location>
        <begin position="1043"/>
        <end position="1062"/>
    </location>
</feature>
<evidence type="ECO:0000256" key="1">
    <source>
        <dbReference type="ARBA" id="ARBA00004429"/>
    </source>
</evidence>
<dbReference type="SUPFAM" id="SSF82714">
    <property type="entry name" value="Multidrug efflux transporter AcrB TolC docking domain, DN and DC subdomains"/>
    <property type="match status" value="2"/>
</dbReference>
<reference evidence="11 13" key="1">
    <citation type="submission" date="2016-09" db="EMBL/GenBank/DDBJ databases">
        <title>Complete genome sequence of Deltia acidovorans CM13 isolated from murine proximal colonic tissue.</title>
        <authorList>
            <person name="Saffarian A."/>
        </authorList>
    </citation>
    <scope>NUCLEOTIDE SEQUENCE [LARGE SCALE GENOMIC DNA]</scope>
    <source>
        <strain evidence="11 13">CM13</strain>
    </source>
</reference>
<evidence type="ECO:0000256" key="7">
    <source>
        <dbReference type="ARBA" id="ARBA00022989"/>
    </source>
</evidence>
<accession>A0AAX3SFN1</accession>
<dbReference type="SUPFAM" id="SSF82866">
    <property type="entry name" value="Multidrug efflux transporter AcrB transmembrane domain"/>
    <property type="match status" value="2"/>
</dbReference>
<dbReference type="InterPro" id="IPR027463">
    <property type="entry name" value="AcrB_DN_DC_subdom"/>
</dbReference>
<evidence type="ECO:0000313" key="13">
    <source>
        <dbReference type="Proteomes" id="UP000095607"/>
    </source>
</evidence>
<dbReference type="InterPro" id="IPR004764">
    <property type="entry name" value="MdtF-like"/>
</dbReference>
<dbReference type="Proteomes" id="UP001219066">
    <property type="component" value="Chromosome"/>
</dbReference>
<dbReference type="NCBIfam" id="NF000282">
    <property type="entry name" value="RND_permease_1"/>
    <property type="match status" value="1"/>
</dbReference>
<dbReference type="GO" id="GO:0009636">
    <property type="term" value="P:response to toxic substance"/>
    <property type="evidence" value="ECO:0007669"/>
    <property type="project" value="UniProtKB-ARBA"/>
</dbReference>
<feature type="transmembrane region" description="Helical" evidence="9">
    <location>
        <begin position="1006"/>
        <end position="1032"/>
    </location>
</feature>
<dbReference type="GO" id="GO:0015562">
    <property type="term" value="F:efflux transmembrane transporter activity"/>
    <property type="evidence" value="ECO:0007669"/>
    <property type="project" value="InterPro"/>
</dbReference>
<feature type="transmembrane region" description="Helical" evidence="9">
    <location>
        <begin position="12"/>
        <end position="32"/>
    </location>
</feature>
<feature type="transmembrane region" description="Helical" evidence="9">
    <location>
        <begin position="466"/>
        <end position="488"/>
    </location>
</feature>
<proteinExistence type="inferred from homology"/>
<evidence type="ECO:0000256" key="10">
    <source>
        <dbReference type="SAM" id="MobiDB-lite"/>
    </source>
</evidence>
<name>A0AAX3SFN1_9BURK</name>
<dbReference type="Gene3D" id="3.30.70.1320">
    <property type="entry name" value="Multidrug efflux transporter AcrB pore domain like"/>
    <property type="match status" value="1"/>
</dbReference>
<dbReference type="Gene3D" id="3.30.2090.10">
    <property type="entry name" value="Multidrug efflux transporter AcrB TolC docking domain, DN and DC subdomains"/>
    <property type="match status" value="2"/>
</dbReference>
<dbReference type="FunFam" id="3.30.70.1430:FF:000001">
    <property type="entry name" value="Efflux pump membrane transporter"/>
    <property type="match status" value="1"/>
</dbReference>
<dbReference type="Gene3D" id="3.30.70.1440">
    <property type="entry name" value="Multidrug efflux transporter AcrB pore domain"/>
    <property type="match status" value="1"/>
</dbReference>
<feature type="transmembrane region" description="Helical" evidence="9">
    <location>
        <begin position="879"/>
        <end position="896"/>
    </location>
</feature>
<keyword evidence="5 9" id="KW-0997">Cell inner membrane</keyword>
<keyword evidence="13" id="KW-1185">Reference proteome</keyword>
<dbReference type="SUPFAM" id="SSF82693">
    <property type="entry name" value="Multidrug efflux transporter AcrB pore domain, PN1, PN2, PC1 and PC2 subdomains"/>
    <property type="match status" value="3"/>
</dbReference>
<dbReference type="InterPro" id="IPR001036">
    <property type="entry name" value="Acrflvin-R"/>
</dbReference>
<feature type="transmembrane region" description="Helical" evidence="9">
    <location>
        <begin position="975"/>
        <end position="994"/>
    </location>
</feature>
<sequence length="1062" mass="114507">MAQFFINRPIFAWVIAIVIMLGGALSIFTLPLEQYPDIAPPRVTIGAQYTGASAETVENSVTQIIEQQLKGIDNMLYMSSTSDASGRARTTLTFAPGTNIDVAQVQVQNKLQSAVNRLPDAVKSRGVFVNKGGQDFLVTYSFFSKDPAMTAVDIGDYLTSNLVDVIGRLDGVGDVNVFGTNYAMRIWMDPAKMEKYALMPSDLVNALNSQNAQVSAGQLGALPAVADQQLNATITARTKLKTVEQFEDIVLKSSVDGSVVLMKDVARVELGADNLTIKAKLNGLPGAGMGIVLADGANAMNVADTIAAKLAELKPFFPNEIDYFVSSDSTPFVRASIKEVVSALGEAMILVVIVMFIFLQNFRATMIPAIAVPVVLLGTFGVLSLAGYSINTLTMFAMVLAIGLLVDDAIVVVENVERVMHETGMSPKQATRQSMREITPALVGIGVTLSAVFVPMAFFGGSTGVIYRQFSITIVAAMALSVFVALTLTPALCATLLKPPAAGGAGHDRPIRSGILGVNDRFFRWFNHHFDATAARYQGTVAYSLRRAKRMMLIFLAVCGVVWLLMARLPTSFLPDEDQGFVFVNINLPSGAADTRLQGVLDEVRDYFARQPDVLSFYQVSGLNGDQASARAFVRLKTWEERPLPGQSASEIAHRATRELASIRDARVLVMLPPAVRGLGSSSGFNFMIKDMNGLGHQALLQAKEKFLTEARKRPELTNLRMTNLEDASELRLDIDDRKAAALGLSYTDINSVLSSAMGGTYVNDFLNNERVKRVYIQGDAPHRMLPQDIAKWTVRNGKGEMVPFSAFSSSYWAYGSPQLMRYNGNPAYEMEGRAAPGVSSGTAMQIVEDILRTLPAGIGYEWTGASLQERQSGAQAPLLYAISILFVFLCLAALYESWTVPLSVMLAVPLGVVGALAATYTRGLTNDVYFQVGLLTTVGLASKNAILIVEFAVQLQEQGKSIFDAVVSAVRLRLRPILMTSLAFGFGVIPLAIGTGAGAGGRNAIGTAVLGGMLASTVLGIFLVPVFFLLIRSWFKSHSRTDEESPQQATDSPHTTKESAA</sequence>
<feature type="transmembrane region" description="Helical" evidence="9">
    <location>
        <begin position="903"/>
        <end position="923"/>
    </location>
</feature>
<evidence type="ECO:0000256" key="8">
    <source>
        <dbReference type="ARBA" id="ARBA00023136"/>
    </source>
</evidence>
<keyword evidence="4" id="KW-1003">Cell membrane</keyword>
<protein>
    <recommendedName>
        <fullName evidence="9">Efflux pump membrane transporter</fullName>
    </recommendedName>
</protein>
<organism evidence="12 14">
    <name type="scientific">Delftia tsuruhatensis</name>
    <dbReference type="NCBI Taxonomy" id="180282"/>
    <lineage>
        <taxon>Bacteria</taxon>
        <taxon>Pseudomonadati</taxon>
        <taxon>Pseudomonadota</taxon>
        <taxon>Betaproteobacteria</taxon>
        <taxon>Burkholderiales</taxon>
        <taxon>Comamonadaceae</taxon>
        <taxon>Delftia</taxon>
    </lineage>
</organism>
<evidence type="ECO:0000313" key="12">
    <source>
        <dbReference type="EMBL" id="WFF78810.1"/>
    </source>
</evidence>
<dbReference type="GO" id="GO:0042910">
    <property type="term" value="F:xenobiotic transmembrane transporter activity"/>
    <property type="evidence" value="ECO:0007669"/>
    <property type="project" value="TreeGrafter"/>
</dbReference>
<evidence type="ECO:0000256" key="3">
    <source>
        <dbReference type="ARBA" id="ARBA00022448"/>
    </source>
</evidence>
<keyword evidence="6 9" id="KW-0812">Transmembrane</keyword>
<evidence type="ECO:0000256" key="2">
    <source>
        <dbReference type="ARBA" id="ARBA00010942"/>
    </source>
</evidence>